<evidence type="ECO:0000313" key="3">
    <source>
        <dbReference type="Proteomes" id="UP000184310"/>
    </source>
</evidence>
<proteinExistence type="predicted"/>
<evidence type="ECO:0000313" key="2">
    <source>
        <dbReference type="EMBL" id="SHK59608.1"/>
    </source>
</evidence>
<gene>
    <name evidence="2" type="ORF">SAMN02745163_04092</name>
</gene>
<sequence length="101" mass="11580">MNITATTIVLLIPSIFMILLGIMLLLNKSTIEKFKEGTKYSNKQEYVAFNAKFNLIMGFIGLGLVILNIFLSQYKDIIVIAYIVLMFLASILQRILNKKYR</sequence>
<protein>
    <recommendedName>
        <fullName evidence="4">DUF3784 domain-containing protein</fullName>
    </recommendedName>
</protein>
<feature type="transmembrane region" description="Helical" evidence="1">
    <location>
        <begin position="77"/>
        <end position="96"/>
    </location>
</feature>
<keyword evidence="1" id="KW-1133">Transmembrane helix</keyword>
<feature type="transmembrane region" description="Helical" evidence="1">
    <location>
        <begin position="6"/>
        <end position="26"/>
    </location>
</feature>
<keyword evidence="1" id="KW-0812">Transmembrane</keyword>
<dbReference type="EMBL" id="FQZB01000021">
    <property type="protein sequence ID" value="SHK59608.1"/>
    <property type="molecule type" value="Genomic_DNA"/>
</dbReference>
<reference evidence="2 3" key="1">
    <citation type="submission" date="2016-11" db="EMBL/GenBank/DDBJ databases">
        <authorList>
            <person name="Jaros S."/>
            <person name="Januszkiewicz K."/>
            <person name="Wedrychowicz H."/>
        </authorList>
    </citation>
    <scope>NUCLEOTIDE SEQUENCE [LARGE SCALE GENOMIC DNA]</scope>
    <source>
        <strain evidence="2 3">DSM 21758</strain>
    </source>
</reference>
<dbReference type="RefSeq" id="WP_072992675.1">
    <property type="nucleotide sequence ID" value="NZ_FQZB01000021.1"/>
</dbReference>
<name>A0A1M6TRZ2_9CLOT</name>
<dbReference type="AlphaFoldDB" id="A0A1M6TRZ2"/>
<evidence type="ECO:0008006" key="4">
    <source>
        <dbReference type="Google" id="ProtNLM"/>
    </source>
</evidence>
<organism evidence="2 3">
    <name type="scientific">Clostridium cavendishii DSM 21758</name>
    <dbReference type="NCBI Taxonomy" id="1121302"/>
    <lineage>
        <taxon>Bacteria</taxon>
        <taxon>Bacillati</taxon>
        <taxon>Bacillota</taxon>
        <taxon>Clostridia</taxon>
        <taxon>Eubacteriales</taxon>
        <taxon>Clostridiaceae</taxon>
        <taxon>Clostridium</taxon>
    </lineage>
</organism>
<keyword evidence="1" id="KW-0472">Membrane</keyword>
<evidence type="ECO:0000256" key="1">
    <source>
        <dbReference type="SAM" id="Phobius"/>
    </source>
</evidence>
<dbReference type="Proteomes" id="UP000184310">
    <property type="component" value="Unassembled WGS sequence"/>
</dbReference>
<accession>A0A1M6TRZ2</accession>
<feature type="transmembrane region" description="Helical" evidence="1">
    <location>
        <begin position="47"/>
        <end position="71"/>
    </location>
</feature>
<keyword evidence="3" id="KW-1185">Reference proteome</keyword>